<dbReference type="STRING" id="1550231.SAMN05660662_2538"/>
<sequence length="70" mass="7625">MSWHWRLADPSGATVDPSSIGVEIPPSDNQGDAESWLGENWRELLDRGVATATLFEDDRLVYGPMGLAAP</sequence>
<evidence type="ECO:0000313" key="3">
    <source>
        <dbReference type="Proteomes" id="UP000199406"/>
    </source>
</evidence>
<keyword evidence="3" id="KW-1185">Reference proteome</keyword>
<gene>
    <name evidence="2" type="ORF">SAMN05660662_2538</name>
</gene>
<proteinExistence type="predicted"/>
<dbReference type="Proteomes" id="UP000199406">
    <property type="component" value="Unassembled WGS sequence"/>
</dbReference>
<evidence type="ECO:0000313" key="2">
    <source>
        <dbReference type="EMBL" id="SDF53525.1"/>
    </source>
</evidence>
<organism evidence="2 3">
    <name type="scientific">Blastococcus aurantiacus</name>
    <dbReference type="NCBI Taxonomy" id="1550231"/>
    <lineage>
        <taxon>Bacteria</taxon>
        <taxon>Bacillati</taxon>
        <taxon>Actinomycetota</taxon>
        <taxon>Actinomycetes</taxon>
        <taxon>Geodermatophilales</taxon>
        <taxon>Geodermatophilaceae</taxon>
        <taxon>Blastococcus</taxon>
    </lineage>
</organism>
<dbReference type="EMBL" id="FNBT01000004">
    <property type="protein sequence ID" value="SDF53525.1"/>
    <property type="molecule type" value="Genomic_DNA"/>
</dbReference>
<name>A0A1G7LVK9_9ACTN</name>
<dbReference type="AlphaFoldDB" id="A0A1G7LVK9"/>
<feature type="region of interest" description="Disordered" evidence="1">
    <location>
        <begin position="1"/>
        <end position="34"/>
    </location>
</feature>
<dbReference type="RefSeq" id="WP_091766857.1">
    <property type="nucleotide sequence ID" value="NZ_FNBT01000004.1"/>
</dbReference>
<evidence type="ECO:0000256" key="1">
    <source>
        <dbReference type="SAM" id="MobiDB-lite"/>
    </source>
</evidence>
<accession>A0A1G7LVK9</accession>
<reference evidence="3" key="1">
    <citation type="submission" date="2016-10" db="EMBL/GenBank/DDBJ databases">
        <authorList>
            <person name="Varghese N."/>
            <person name="Submissions S."/>
        </authorList>
    </citation>
    <scope>NUCLEOTIDE SEQUENCE [LARGE SCALE GENOMIC DNA]</scope>
    <source>
        <strain evidence="3">DSM 44268</strain>
    </source>
</reference>
<dbReference type="OrthoDB" id="3214648at2"/>
<protein>
    <submittedName>
        <fullName evidence="2">Uncharacterized protein</fullName>
    </submittedName>
</protein>